<comment type="similarity">
    <text evidence="3">Belongs to the peptidase S1C family.</text>
</comment>
<organism evidence="19 20">
    <name type="scientific">Komagataeibacter europaeus</name>
    <name type="common">Gluconacetobacter europaeus</name>
    <dbReference type="NCBI Taxonomy" id="33995"/>
    <lineage>
        <taxon>Bacteria</taxon>
        <taxon>Pseudomonadati</taxon>
        <taxon>Pseudomonadota</taxon>
        <taxon>Alphaproteobacteria</taxon>
        <taxon>Acetobacterales</taxon>
        <taxon>Acetobacteraceae</taxon>
        <taxon>Komagataeibacter</taxon>
    </lineage>
</organism>
<dbReference type="CDD" id="cd10839">
    <property type="entry name" value="cpPDZ1_DegP-like"/>
    <property type="match status" value="1"/>
</dbReference>
<accession>A0A0M0EG97</accession>
<feature type="binding site" evidence="15">
    <location>
        <position position="183"/>
    </location>
    <ligand>
        <name>substrate</name>
    </ligand>
</feature>
<sequence length="529" mass="55378">MSPMSFRAAAFSRSCLALGLVTALGGHAARAADPAPAAAAPAATTPAATPPLRLPGEGRNMPDSFADLAAKLLPAVVNVSTTEMVRPGEDDDDGDDGDSTPQVPNFPEGSPFEKFFHDFMNRQDSPNAPPRKMQALGSGFIIDPSGVIVTNNHVVRHADQITITLQDNTVLKARLLGHDDRTDLAVLKVDSPKPLPAVPFGDSDHARVGDWVLAIGNPFGLSGTVTAGIVSSRGRNIEQGPYDDFIQTDAPINKGNSGGPLFNLHGEVIGINTAIFSPSGGSIGIGFSIPSAEAQGIIEQLRRHGRVTRGWIGVRIQDVTQEIADGLGLKSAHGALIAGVEPKGPAAIAHLQTGDVIQSLNGKEIDGRALPRLVAELAGGSVAHLGIWRKGQQMNVAITIGALPEEKTDKADGASQPAKKPAQGSMAITGMGFTVGDLDDIARQKYNMAEGQKGVLVTGVTDDSPAAERGLRPGDVVTEVQQSAVNTPADLRRQLDTARSQHRKTVLFLVQNSDGLRWVPFPLSDGAGH</sequence>
<feature type="compositionally biased region" description="Acidic residues" evidence="16">
    <location>
        <begin position="89"/>
        <end position="98"/>
    </location>
</feature>
<keyword evidence="6" id="KW-0645">Protease</keyword>
<dbReference type="PANTHER" id="PTHR22939">
    <property type="entry name" value="SERINE PROTEASE FAMILY S1C HTRA-RELATED"/>
    <property type="match status" value="1"/>
</dbReference>
<feature type="domain" description="PDZ" evidence="18">
    <location>
        <begin position="313"/>
        <end position="377"/>
    </location>
</feature>
<keyword evidence="20" id="KW-1185">Reference proteome</keyword>
<dbReference type="EC" id="3.4.21.107" evidence="4"/>
<reference evidence="19" key="1">
    <citation type="submission" date="2015-08" db="EMBL/GenBank/DDBJ databases">
        <title>Draft genome sequence of Komagataeibacter europaeus CECT 8546 a cellulose producer strain from vinegar produced by the traditional method.</title>
        <authorList>
            <person name="Poehlein A."/>
            <person name="Valera M.J."/>
            <person name="Haack F.S."/>
            <person name="Mas A."/>
            <person name="Daniel R."/>
            <person name="Streit W.R."/>
            <person name="Mateo E."/>
        </authorList>
    </citation>
    <scope>NUCLEOTIDE SEQUENCE [LARGE SCALE GENOMIC DNA]</scope>
    <source>
        <strain evidence="19">CECT 8546</strain>
    </source>
</reference>
<feature type="chain" id="PRO_5039426515" description="Probable periplasmic serine endoprotease DegP-like" evidence="17">
    <location>
        <begin position="32"/>
        <end position="529"/>
    </location>
</feature>
<dbReference type="GO" id="GO:0006508">
    <property type="term" value="P:proteolysis"/>
    <property type="evidence" value="ECO:0007669"/>
    <property type="project" value="UniProtKB-KW"/>
</dbReference>
<dbReference type="STRING" id="33995.KOEU_21970"/>
<evidence type="ECO:0000256" key="7">
    <source>
        <dbReference type="ARBA" id="ARBA00022729"/>
    </source>
</evidence>
<comment type="subcellular location">
    <subcellularLocation>
        <location evidence="2">Periplasm</location>
    </subcellularLocation>
</comment>
<keyword evidence="9" id="KW-0574">Periplasm</keyword>
<feature type="active site" description="Charge relay system" evidence="14">
    <location>
        <position position="257"/>
    </location>
</feature>
<evidence type="ECO:0000256" key="3">
    <source>
        <dbReference type="ARBA" id="ARBA00010541"/>
    </source>
</evidence>
<evidence type="ECO:0000256" key="14">
    <source>
        <dbReference type="PIRSR" id="PIRSR611782-1"/>
    </source>
</evidence>
<feature type="active site" description="Charge relay system" evidence="14">
    <location>
        <position position="183"/>
    </location>
</feature>
<feature type="region of interest" description="Disordered" evidence="16">
    <location>
        <begin position="85"/>
        <end position="111"/>
    </location>
</feature>
<dbReference type="Pfam" id="PF13365">
    <property type="entry name" value="Trypsin_2"/>
    <property type="match status" value="1"/>
</dbReference>
<feature type="compositionally biased region" description="Low complexity" evidence="16">
    <location>
        <begin position="37"/>
        <end position="47"/>
    </location>
</feature>
<dbReference type="EMBL" id="LHUQ01000012">
    <property type="protein sequence ID" value="KON64297.1"/>
    <property type="molecule type" value="Genomic_DNA"/>
</dbReference>
<dbReference type="PANTHER" id="PTHR22939:SF130">
    <property type="entry name" value="PERIPLASMIC SERINE ENDOPROTEASE DEGP-LIKE-RELATED"/>
    <property type="match status" value="1"/>
</dbReference>
<gene>
    <name evidence="19" type="primary">degP13</name>
    <name evidence="19" type="ORF">KOEU_21970</name>
</gene>
<evidence type="ECO:0000313" key="20">
    <source>
        <dbReference type="Proteomes" id="UP000037566"/>
    </source>
</evidence>
<dbReference type="InterPro" id="IPR001940">
    <property type="entry name" value="Peptidase_S1C"/>
</dbReference>
<evidence type="ECO:0000259" key="18">
    <source>
        <dbReference type="PROSITE" id="PS50106"/>
    </source>
</evidence>
<evidence type="ECO:0000313" key="19">
    <source>
        <dbReference type="EMBL" id="KON64297.1"/>
    </source>
</evidence>
<proteinExistence type="inferred from homology"/>
<dbReference type="SUPFAM" id="SSF50494">
    <property type="entry name" value="Trypsin-like serine proteases"/>
    <property type="match status" value="1"/>
</dbReference>
<evidence type="ECO:0000256" key="17">
    <source>
        <dbReference type="SAM" id="SignalP"/>
    </source>
</evidence>
<evidence type="ECO:0000256" key="15">
    <source>
        <dbReference type="PIRSR" id="PIRSR611782-2"/>
    </source>
</evidence>
<dbReference type="SMART" id="SM00228">
    <property type="entry name" value="PDZ"/>
    <property type="match status" value="2"/>
</dbReference>
<dbReference type="GO" id="GO:0042597">
    <property type="term" value="C:periplasmic space"/>
    <property type="evidence" value="ECO:0007669"/>
    <property type="project" value="UniProtKB-SubCell"/>
</dbReference>
<dbReference type="GO" id="GO:0004252">
    <property type="term" value="F:serine-type endopeptidase activity"/>
    <property type="evidence" value="ECO:0007669"/>
    <property type="project" value="InterPro"/>
</dbReference>
<dbReference type="PATRIC" id="fig|33995.3.peg.2446"/>
<comment type="caution">
    <text evidence="19">The sequence shown here is derived from an EMBL/GenBank/DDBJ whole genome shotgun (WGS) entry which is preliminary data.</text>
</comment>
<evidence type="ECO:0000256" key="1">
    <source>
        <dbReference type="ARBA" id="ARBA00001772"/>
    </source>
</evidence>
<dbReference type="Pfam" id="PF13180">
    <property type="entry name" value="PDZ_2"/>
    <property type="match status" value="1"/>
</dbReference>
<evidence type="ECO:0000256" key="5">
    <source>
        <dbReference type="ARBA" id="ARBA00013958"/>
    </source>
</evidence>
<evidence type="ECO:0000256" key="10">
    <source>
        <dbReference type="ARBA" id="ARBA00022801"/>
    </source>
</evidence>
<keyword evidence="10 19" id="KW-0378">Hydrolase</keyword>
<dbReference type="InterPro" id="IPR001478">
    <property type="entry name" value="PDZ"/>
</dbReference>
<dbReference type="Proteomes" id="UP000037566">
    <property type="component" value="Unassembled WGS sequence"/>
</dbReference>
<dbReference type="Pfam" id="PF00595">
    <property type="entry name" value="PDZ"/>
    <property type="match status" value="1"/>
</dbReference>
<feature type="domain" description="PDZ" evidence="18">
    <location>
        <begin position="420"/>
        <end position="485"/>
    </location>
</feature>
<evidence type="ECO:0000256" key="2">
    <source>
        <dbReference type="ARBA" id="ARBA00004418"/>
    </source>
</evidence>
<keyword evidence="7 17" id="KW-0732">Signal</keyword>
<dbReference type="PRINTS" id="PR00834">
    <property type="entry name" value="PROTEASES2C"/>
</dbReference>
<dbReference type="Gene3D" id="2.40.10.120">
    <property type="match status" value="1"/>
</dbReference>
<keyword evidence="8" id="KW-0677">Repeat</keyword>
<feature type="region of interest" description="Disordered" evidence="16">
    <location>
        <begin position="37"/>
        <end position="60"/>
    </location>
</feature>
<evidence type="ECO:0000256" key="11">
    <source>
        <dbReference type="ARBA" id="ARBA00022825"/>
    </source>
</evidence>
<evidence type="ECO:0000256" key="6">
    <source>
        <dbReference type="ARBA" id="ARBA00022670"/>
    </source>
</evidence>
<keyword evidence="11" id="KW-0720">Serine protease</keyword>
<name>A0A0M0EG97_KOMEU</name>
<dbReference type="FunFam" id="2.40.10.120:FF:000007">
    <property type="entry name" value="Periplasmic serine endoprotease DegP-like"/>
    <property type="match status" value="1"/>
</dbReference>
<feature type="signal peptide" evidence="17">
    <location>
        <begin position="1"/>
        <end position="31"/>
    </location>
</feature>
<feature type="binding site" evidence="15">
    <location>
        <position position="153"/>
    </location>
    <ligand>
        <name>substrate</name>
    </ligand>
</feature>
<evidence type="ECO:0000256" key="4">
    <source>
        <dbReference type="ARBA" id="ARBA00013035"/>
    </source>
</evidence>
<evidence type="ECO:0000256" key="8">
    <source>
        <dbReference type="ARBA" id="ARBA00022737"/>
    </source>
</evidence>
<evidence type="ECO:0000256" key="16">
    <source>
        <dbReference type="SAM" id="MobiDB-lite"/>
    </source>
</evidence>
<evidence type="ECO:0000256" key="9">
    <source>
        <dbReference type="ARBA" id="ARBA00022764"/>
    </source>
</evidence>
<dbReference type="InterPro" id="IPR009003">
    <property type="entry name" value="Peptidase_S1_PA"/>
</dbReference>
<feature type="active site" description="Charge relay system" evidence="14">
    <location>
        <position position="153"/>
    </location>
</feature>
<evidence type="ECO:0000256" key="13">
    <source>
        <dbReference type="ARBA" id="ARBA00032850"/>
    </source>
</evidence>
<dbReference type="PROSITE" id="PS50106">
    <property type="entry name" value="PDZ"/>
    <property type="match status" value="2"/>
</dbReference>
<keyword evidence="12" id="KW-0346">Stress response</keyword>
<dbReference type="Gene3D" id="2.30.42.10">
    <property type="match status" value="2"/>
</dbReference>
<evidence type="ECO:0000256" key="12">
    <source>
        <dbReference type="ARBA" id="ARBA00023016"/>
    </source>
</evidence>
<dbReference type="AlphaFoldDB" id="A0A0M0EG97"/>
<protein>
    <recommendedName>
        <fullName evidence="5">Probable periplasmic serine endoprotease DegP-like</fullName>
        <ecNumber evidence="4">3.4.21.107</ecNumber>
    </recommendedName>
    <alternativeName>
        <fullName evidence="13">Protease Do</fullName>
    </alternativeName>
</protein>
<dbReference type="NCBIfam" id="TIGR02037">
    <property type="entry name" value="degP_htrA_DO"/>
    <property type="match status" value="1"/>
</dbReference>
<comment type="catalytic activity">
    <reaction evidence="1">
        <text>Acts on substrates that are at least partially unfolded. The cleavage site P1 residue is normally between a pair of hydrophobic residues, such as Val-|-Val.</text>
        <dbReference type="EC" id="3.4.21.107"/>
    </reaction>
</comment>
<dbReference type="SUPFAM" id="SSF50156">
    <property type="entry name" value="PDZ domain-like"/>
    <property type="match status" value="2"/>
</dbReference>
<feature type="binding site" evidence="15">
    <location>
        <begin position="255"/>
        <end position="257"/>
    </location>
    <ligand>
        <name>substrate</name>
    </ligand>
</feature>
<dbReference type="InterPro" id="IPR036034">
    <property type="entry name" value="PDZ_sf"/>
</dbReference>
<dbReference type="InterPro" id="IPR011782">
    <property type="entry name" value="Pept_S1C_Do"/>
</dbReference>